<comment type="caution">
    <text evidence="1">The sequence shown here is derived from an EMBL/GenBank/DDBJ whole genome shotgun (WGS) entry which is preliminary data.</text>
</comment>
<accession>A0A2V1IPF3</accession>
<dbReference type="EMBL" id="PUEC01000009">
    <property type="protein sequence ID" value="PWB02868.1"/>
    <property type="molecule type" value="Genomic_DNA"/>
</dbReference>
<proteinExistence type="predicted"/>
<dbReference type="Proteomes" id="UP000244905">
    <property type="component" value="Unassembled WGS sequence"/>
</dbReference>
<protein>
    <submittedName>
        <fullName evidence="1">Uncharacterized protein</fullName>
    </submittedName>
</protein>
<reference evidence="2" key="1">
    <citation type="submission" date="2018-02" db="EMBL/GenBank/DDBJ databases">
        <authorList>
            <person name="Clavel T."/>
            <person name="Strowig T."/>
        </authorList>
    </citation>
    <scope>NUCLEOTIDE SEQUENCE [LARGE SCALE GENOMIC DNA]</scope>
    <source>
        <strain evidence="2">DSM 103720</strain>
    </source>
</reference>
<name>A0A2V1IPF3_9BACT</name>
<keyword evidence="2" id="KW-1185">Reference proteome</keyword>
<dbReference type="AlphaFoldDB" id="A0A2V1IPF3"/>
<evidence type="ECO:0000313" key="2">
    <source>
        <dbReference type="Proteomes" id="UP000244905"/>
    </source>
</evidence>
<dbReference type="RefSeq" id="WP_107031933.1">
    <property type="nucleotide sequence ID" value="NZ_PUEC01000009.1"/>
</dbReference>
<sequence length="142" mass="15989">MANDVLTTKLLAKEKPAVIEDLNNGQQTFLYNHNIQEVLVVESEMGGVEITTDKEKATGTMYQYDSVRVEYPRTADHIFGTLLQAKYPSDRESKLVNEYQSAELGILAPDAKVGYENFLRDRVAIRNMVDADCSTLNIPMEL</sequence>
<evidence type="ECO:0000313" key="1">
    <source>
        <dbReference type="EMBL" id="PWB02868.1"/>
    </source>
</evidence>
<dbReference type="GeneID" id="82525782"/>
<organism evidence="1 2">
    <name type="scientific">Duncaniella muris</name>
    <dbReference type="NCBI Taxonomy" id="2094150"/>
    <lineage>
        <taxon>Bacteria</taxon>
        <taxon>Pseudomonadati</taxon>
        <taxon>Bacteroidota</taxon>
        <taxon>Bacteroidia</taxon>
        <taxon>Bacteroidales</taxon>
        <taxon>Muribaculaceae</taxon>
        <taxon>Duncaniella</taxon>
    </lineage>
</organism>
<gene>
    <name evidence="1" type="ORF">C5O23_05425</name>
</gene>